<comment type="similarity">
    <text evidence="1">Belongs to the peptidase M24 family.</text>
</comment>
<dbReference type="OrthoDB" id="5876363at2759"/>
<dbReference type="Gene3D" id="1.10.10.10">
    <property type="entry name" value="Winged helix-like DNA-binding domain superfamily/Winged helix DNA-binding domain"/>
    <property type="match status" value="1"/>
</dbReference>
<dbReference type="InterPro" id="IPR036388">
    <property type="entry name" value="WH-like_DNA-bd_sf"/>
</dbReference>
<accession>A0A427YX93</accession>
<dbReference type="InterPro" id="IPR000994">
    <property type="entry name" value="Pept_M24"/>
</dbReference>
<reference evidence="3 4" key="1">
    <citation type="submission" date="2018-11" db="EMBL/GenBank/DDBJ databases">
        <title>Genome sequence of Saitozyma podzolica DSM 27192.</title>
        <authorList>
            <person name="Aliyu H."/>
            <person name="Gorte O."/>
            <person name="Ochsenreither K."/>
        </authorList>
    </citation>
    <scope>NUCLEOTIDE SEQUENCE [LARGE SCALE GENOMIC DNA]</scope>
    <source>
        <strain evidence="3 4">DSM 27192</strain>
    </source>
</reference>
<dbReference type="AlphaFoldDB" id="A0A427YX93"/>
<dbReference type="SUPFAM" id="SSF55920">
    <property type="entry name" value="Creatinase/aminopeptidase"/>
    <property type="match status" value="1"/>
</dbReference>
<dbReference type="STRING" id="1890683.A0A427YX93"/>
<protein>
    <recommendedName>
        <fullName evidence="2">Peptidase M24 domain-containing protein</fullName>
    </recommendedName>
</protein>
<name>A0A427YX93_9TREE</name>
<evidence type="ECO:0000259" key="2">
    <source>
        <dbReference type="Pfam" id="PF00557"/>
    </source>
</evidence>
<dbReference type="Proteomes" id="UP000279259">
    <property type="component" value="Unassembled WGS sequence"/>
</dbReference>
<dbReference type="InterPro" id="IPR047113">
    <property type="entry name" value="PA2G4/ARX1"/>
</dbReference>
<dbReference type="Gene3D" id="3.90.230.10">
    <property type="entry name" value="Creatinase/methionine aminopeptidase superfamily"/>
    <property type="match status" value="1"/>
</dbReference>
<dbReference type="InterPro" id="IPR036005">
    <property type="entry name" value="Creatinase/aminopeptidase-like"/>
</dbReference>
<dbReference type="EMBL" id="RSCD01000001">
    <property type="protein sequence ID" value="RSH95703.1"/>
    <property type="molecule type" value="Genomic_DNA"/>
</dbReference>
<comment type="caution">
    <text evidence="3">The sequence shown here is derived from an EMBL/GenBank/DDBJ whole genome shotgun (WGS) entry which is preliminary data.</text>
</comment>
<dbReference type="Pfam" id="PF00557">
    <property type="entry name" value="Peptidase_M24"/>
    <property type="match status" value="1"/>
</dbReference>
<evidence type="ECO:0000256" key="1">
    <source>
        <dbReference type="ARBA" id="ARBA00007319"/>
    </source>
</evidence>
<evidence type="ECO:0000313" key="3">
    <source>
        <dbReference type="EMBL" id="RSH95703.1"/>
    </source>
</evidence>
<organism evidence="3 4">
    <name type="scientific">Saitozyma podzolica</name>
    <dbReference type="NCBI Taxonomy" id="1890683"/>
    <lineage>
        <taxon>Eukaryota</taxon>
        <taxon>Fungi</taxon>
        <taxon>Dikarya</taxon>
        <taxon>Basidiomycota</taxon>
        <taxon>Agaricomycotina</taxon>
        <taxon>Tremellomycetes</taxon>
        <taxon>Tremellales</taxon>
        <taxon>Trimorphomycetaceae</taxon>
        <taxon>Saitozyma</taxon>
    </lineage>
</organism>
<dbReference type="PANTHER" id="PTHR10804:SF11">
    <property type="entry name" value="PROLIFERATION-ASSOCIATED PROTEIN 2G4"/>
    <property type="match status" value="1"/>
</dbReference>
<feature type="domain" description="Peptidase M24" evidence="2">
    <location>
        <begin position="17"/>
        <end position="219"/>
    </location>
</feature>
<keyword evidence="4" id="KW-1185">Reference proteome</keyword>
<sequence>MITSMTTLAHGDPYATECYSKAAILASLAAHTVANSVKAGARLADLCLLGDRLIAEQCLEAVNQGICHPTTCQRNSTVANHAPFNSDQLVIPGDIVKIEVGAHINGYGAVVGINAPSSADLGFEDASGLVDEAKVVASRVLQAIKPGAKAWDITRDINEYLAETPYTGVIGMAGHNHSQWDIQGPKTINLFPTKEQLADPANDVIFEEGEVYTIEVWLTDAANGQPSTESNLETTLYLYQGGIMEINVDVLSKQARALAAQCQAQFRSLPFHRRELPSTVSEEGLDVLAKQGALAIYSPIDPRLMAWL</sequence>
<proteinExistence type="inferred from homology"/>
<evidence type="ECO:0000313" key="4">
    <source>
        <dbReference type="Proteomes" id="UP000279259"/>
    </source>
</evidence>
<gene>
    <name evidence="3" type="ORF">EHS25_000795</name>
</gene>
<dbReference type="PANTHER" id="PTHR10804">
    <property type="entry name" value="PROTEASE FAMILY M24 METHIONYL AMINOPEPTIDASE, AMINOPEPTIDASE P"/>
    <property type="match status" value="1"/>
</dbReference>